<gene>
    <name evidence="1" type="ORF">GUJ93_ZPchr0001g32835</name>
</gene>
<dbReference type="AlphaFoldDB" id="A0A8J5S939"/>
<name>A0A8J5S939_ZIZPA</name>
<dbReference type="EMBL" id="JAAALK010000288">
    <property type="protein sequence ID" value="KAG8052506.1"/>
    <property type="molecule type" value="Genomic_DNA"/>
</dbReference>
<evidence type="ECO:0000313" key="2">
    <source>
        <dbReference type="Proteomes" id="UP000729402"/>
    </source>
</evidence>
<comment type="caution">
    <text evidence="1">The sequence shown here is derived from an EMBL/GenBank/DDBJ whole genome shotgun (WGS) entry which is preliminary data.</text>
</comment>
<reference evidence="1" key="1">
    <citation type="journal article" date="2021" name="bioRxiv">
        <title>Whole Genome Assembly and Annotation of Northern Wild Rice, Zizania palustris L., Supports a Whole Genome Duplication in the Zizania Genus.</title>
        <authorList>
            <person name="Haas M."/>
            <person name="Kono T."/>
            <person name="Macchietto M."/>
            <person name="Millas R."/>
            <person name="McGilp L."/>
            <person name="Shao M."/>
            <person name="Duquette J."/>
            <person name="Hirsch C.N."/>
            <person name="Kimball J."/>
        </authorList>
    </citation>
    <scope>NUCLEOTIDE SEQUENCE</scope>
    <source>
        <tissue evidence="1">Fresh leaf tissue</tissue>
    </source>
</reference>
<evidence type="ECO:0000313" key="1">
    <source>
        <dbReference type="EMBL" id="KAG8052506.1"/>
    </source>
</evidence>
<accession>A0A8J5S939</accession>
<sequence length="147" mass="15472">MSYHAAYSLRPSLASSVVASLTRAVVRGGNPTGVCSRAPLISMPPVAYRLPTAAGRLSPSRYRHILVVSVSFPDAPLGPVVDEGWATCGVVGLWRSSAGVGGASYCADSAYGGFRVRNGVRPLESSAIRWPPVWAVWACADTDLQEP</sequence>
<protein>
    <submittedName>
        <fullName evidence="1">Uncharacterized protein</fullName>
    </submittedName>
</protein>
<reference evidence="1" key="2">
    <citation type="submission" date="2021-02" db="EMBL/GenBank/DDBJ databases">
        <authorList>
            <person name="Kimball J.A."/>
            <person name="Haas M.W."/>
            <person name="Macchietto M."/>
            <person name="Kono T."/>
            <person name="Duquette J."/>
            <person name="Shao M."/>
        </authorList>
    </citation>
    <scope>NUCLEOTIDE SEQUENCE</scope>
    <source>
        <tissue evidence="1">Fresh leaf tissue</tissue>
    </source>
</reference>
<keyword evidence="2" id="KW-1185">Reference proteome</keyword>
<dbReference type="Proteomes" id="UP000729402">
    <property type="component" value="Unassembled WGS sequence"/>
</dbReference>
<proteinExistence type="predicted"/>
<organism evidence="1 2">
    <name type="scientific">Zizania palustris</name>
    <name type="common">Northern wild rice</name>
    <dbReference type="NCBI Taxonomy" id="103762"/>
    <lineage>
        <taxon>Eukaryota</taxon>
        <taxon>Viridiplantae</taxon>
        <taxon>Streptophyta</taxon>
        <taxon>Embryophyta</taxon>
        <taxon>Tracheophyta</taxon>
        <taxon>Spermatophyta</taxon>
        <taxon>Magnoliopsida</taxon>
        <taxon>Liliopsida</taxon>
        <taxon>Poales</taxon>
        <taxon>Poaceae</taxon>
        <taxon>BOP clade</taxon>
        <taxon>Oryzoideae</taxon>
        <taxon>Oryzeae</taxon>
        <taxon>Zizaniinae</taxon>
        <taxon>Zizania</taxon>
    </lineage>
</organism>